<dbReference type="PANTHER" id="PTHR45339:SF1">
    <property type="entry name" value="HYBRID SIGNAL TRANSDUCTION HISTIDINE KINASE J"/>
    <property type="match status" value="1"/>
</dbReference>
<feature type="modified residue" description="4-aspartylphosphate" evidence="3">
    <location>
        <position position="64"/>
    </location>
</feature>
<dbReference type="CDD" id="cd17546">
    <property type="entry name" value="REC_hyHK_CKI1_RcsC-like"/>
    <property type="match status" value="1"/>
</dbReference>
<dbReference type="AlphaFoldDB" id="D0LSS7"/>
<dbReference type="Proteomes" id="UP000001880">
    <property type="component" value="Chromosome"/>
</dbReference>
<dbReference type="Gene3D" id="3.40.50.2300">
    <property type="match status" value="1"/>
</dbReference>
<dbReference type="HOGENOM" id="CLU_000445_69_12_7"/>
<dbReference type="PANTHER" id="PTHR45339">
    <property type="entry name" value="HYBRID SIGNAL TRANSDUCTION HISTIDINE KINASE J"/>
    <property type="match status" value="1"/>
</dbReference>
<dbReference type="STRING" id="502025.Hoch_4809"/>
<dbReference type="InterPro" id="IPR001789">
    <property type="entry name" value="Sig_transdc_resp-reg_receiver"/>
</dbReference>
<proteinExistence type="predicted"/>
<evidence type="ECO:0000313" key="6">
    <source>
        <dbReference type="Proteomes" id="UP000001880"/>
    </source>
</evidence>
<dbReference type="InterPro" id="IPR011006">
    <property type="entry name" value="CheY-like_superfamily"/>
</dbReference>
<evidence type="ECO:0000259" key="4">
    <source>
        <dbReference type="PROSITE" id="PS50110"/>
    </source>
</evidence>
<sequence>MGNDPSAGPGGEQPSILVVDDNEINQRVAVGLLRRLGHAAEAVASGEAALKAVAEKRYRLMFMDCMMPGMDGLETTRKLRESEGEGEHLTVVAMTGKATEEDRRKCLEAGMDDYITKPILKEELQRLVQRWLAS</sequence>
<dbReference type="Pfam" id="PF00072">
    <property type="entry name" value="Response_reg"/>
    <property type="match status" value="1"/>
</dbReference>
<organism evidence="5 6">
    <name type="scientific">Haliangium ochraceum (strain DSM 14365 / JCM 11303 / SMP-2)</name>
    <dbReference type="NCBI Taxonomy" id="502025"/>
    <lineage>
        <taxon>Bacteria</taxon>
        <taxon>Pseudomonadati</taxon>
        <taxon>Myxococcota</taxon>
        <taxon>Polyangia</taxon>
        <taxon>Haliangiales</taxon>
        <taxon>Kofleriaceae</taxon>
        <taxon>Haliangium</taxon>
    </lineage>
</organism>
<keyword evidence="2" id="KW-0902">Two-component regulatory system</keyword>
<dbReference type="GO" id="GO:0004673">
    <property type="term" value="F:protein histidine kinase activity"/>
    <property type="evidence" value="ECO:0007669"/>
    <property type="project" value="UniProtKB-EC"/>
</dbReference>
<evidence type="ECO:0000313" key="5">
    <source>
        <dbReference type="EMBL" id="ACY17299.1"/>
    </source>
</evidence>
<reference evidence="5 6" key="1">
    <citation type="journal article" date="2010" name="Stand. Genomic Sci.">
        <title>Complete genome sequence of Haliangium ochraceum type strain (SMP-2).</title>
        <authorList>
            <consortium name="US DOE Joint Genome Institute (JGI-PGF)"/>
            <person name="Ivanova N."/>
            <person name="Daum C."/>
            <person name="Lang E."/>
            <person name="Abt B."/>
            <person name="Kopitz M."/>
            <person name="Saunders E."/>
            <person name="Lapidus A."/>
            <person name="Lucas S."/>
            <person name="Glavina Del Rio T."/>
            <person name="Nolan M."/>
            <person name="Tice H."/>
            <person name="Copeland A."/>
            <person name="Cheng J.F."/>
            <person name="Chen F."/>
            <person name="Bruce D."/>
            <person name="Goodwin L."/>
            <person name="Pitluck S."/>
            <person name="Mavromatis K."/>
            <person name="Pati A."/>
            <person name="Mikhailova N."/>
            <person name="Chen A."/>
            <person name="Palaniappan K."/>
            <person name="Land M."/>
            <person name="Hauser L."/>
            <person name="Chang Y.J."/>
            <person name="Jeffries C.D."/>
            <person name="Detter J.C."/>
            <person name="Brettin T."/>
            <person name="Rohde M."/>
            <person name="Goker M."/>
            <person name="Bristow J."/>
            <person name="Markowitz V."/>
            <person name="Eisen J.A."/>
            <person name="Hugenholtz P."/>
            <person name="Kyrpides N.C."/>
            <person name="Klenk H.P."/>
        </authorList>
    </citation>
    <scope>NUCLEOTIDE SEQUENCE [LARGE SCALE GENOMIC DNA]</scope>
    <source>
        <strain evidence="6">DSM 14365 / CIP 107738 / JCM 11303 / AJ 13395 / SMP-2</strain>
    </source>
</reference>
<dbReference type="GO" id="GO:0000160">
    <property type="term" value="P:phosphorelay signal transduction system"/>
    <property type="evidence" value="ECO:0007669"/>
    <property type="project" value="UniProtKB-KW"/>
</dbReference>
<evidence type="ECO:0000256" key="2">
    <source>
        <dbReference type="ARBA" id="ARBA00023012"/>
    </source>
</evidence>
<keyword evidence="5" id="KW-0808">Transferase</keyword>
<gene>
    <name evidence="5" type="ordered locus">Hoch_4809</name>
</gene>
<dbReference type="SMART" id="SM00448">
    <property type="entry name" value="REC"/>
    <property type="match status" value="1"/>
</dbReference>
<feature type="domain" description="Response regulatory" evidence="4">
    <location>
        <begin position="15"/>
        <end position="132"/>
    </location>
</feature>
<dbReference type="KEGG" id="hoh:Hoch_4809"/>
<evidence type="ECO:0000256" key="3">
    <source>
        <dbReference type="PROSITE-ProRule" id="PRU00169"/>
    </source>
</evidence>
<dbReference type="eggNOG" id="COG0784">
    <property type="taxonomic scope" value="Bacteria"/>
</dbReference>
<dbReference type="RefSeq" id="WP_012829897.1">
    <property type="nucleotide sequence ID" value="NC_013440.1"/>
</dbReference>
<dbReference type="PROSITE" id="PS50110">
    <property type="entry name" value="RESPONSE_REGULATORY"/>
    <property type="match status" value="1"/>
</dbReference>
<dbReference type="EC" id="2.7.13.3" evidence="5"/>
<dbReference type="OrthoDB" id="9816343at2"/>
<dbReference type="EMBL" id="CP001804">
    <property type="protein sequence ID" value="ACY17299.1"/>
    <property type="molecule type" value="Genomic_DNA"/>
</dbReference>
<name>D0LSS7_HALO1</name>
<evidence type="ECO:0000256" key="1">
    <source>
        <dbReference type="ARBA" id="ARBA00022553"/>
    </source>
</evidence>
<keyword evidence="6" id="KW-1185">Reference proteome</keyword>
<protein>
    <submittedName>
        <fullName evidence="5">Response regulator receiver protein</fullName>
        <ecNumber evidence="5">2.7.13.3</ecNumber>
    </submittedName>
</protein>
<keyword evidence="1 3" id="KW-0597">Phosphoprotein</keyword>
<dbReference type="SUPFAM" id="SSF52172">
    <property type="entry name" value="CheY-like"/>
    <property type="match status" value="1"/>
</dbReference>
<accession>D0LSS7</accession>